<keyword evidence="2" id="KW-1185">Reference proteome</keyword>
<sequence>MNSQQQDSYTIIKFFVASTLIEAPSQEIFKGKMRCYAFLSIKEINSSLTPSQMITEL</sequence>
<protein>
    <submittedName>
        <fullName evidence="1">Uncharacterized protein</fullName>
    </submittedName>
</protein>
<dbReference type="KEGG" id="mrs:Murru_2723"/>
<reference evidence="2" key="1">
    <citation type="submission" date="2011-08" db="EMBL/GenBank/DDBJ databases">
        <title>The complete genome of Muricauda ruestringensis DSM 13258.</title>
        <authorList>
            <person name="Lucas S."/>
            <person name="Han J."/>
            <person name="Lapidus A."/>
            <person name="Bruce D."/>
            <person name="Goodwin L."/>
            <person name="Pitluck S."/>
            <person name="Peters L."/>
            <person name="Kyrpides N."/>
            <person name="Mavromatis K."/>
            <person name="Ivanova N."/>
            <person name="Ovchinnikova G."/>
            <person name="Teshima H."/>
            <person name="Detter J.C."/>
            <person name="Tapia R."/>
            <person name="Han C."/>
            <person name="Land M."/>
            <person name="Hauser L."/>
            <person name="Markowitz V."/>
            <person name="Cheng J.-F."/>
            <person name="Hugenholtz P."/>
            <person name="Woyke T."/>
            <person name="Wu D."/>
            <person name="Spring S."/>
            <person name="Schroeder M."/>
            <person name="Brambilla E."/>
            <person name="Klenk H.-P."/>
            <person name="Eisen J.A."/>
        </authorList>
    </citation>
    <scope>NUCLEOTIDE SEQUENCE [LARGE SCALE GENOMIC DNA]</scope>
    <source>
        <strain evidence="2">DSM 13258 / LMG 19739 / B1</strain>
    </source>
</reference>
<name>G2PID5_ALLRU</name>
<gene>
    <name evidence="1" type="ordered locus">Murru_2723</name>
</gene>
<dbReference type="AlphaFoldDB" id="G2PID5"/>
<dbReference type="HOGENOM" id="CLU_2991830_0_0_10"/>
<evidence type="ECO:0000313" key="2">
    <source>
        <dbReference type="Proteomes" id="UP000008908"/>
    </source>
</evidence>
<proteinExistence type="predicted"/>
<dbReference type="EMBL" id="CP002999">
    <property type="protein sequence ID" value="AEM71753.1"/>
    <property type="molecule type" value="Genomic_DNA"/>
</dbReference>
<organism evidence="1 2">
    <name type="scientific">Allomuricauda ruestringensis (strain DSM 13258 / CIP 107369 / LMG 19739 / B1)</name>
    <name type="common">Muricauda ruestringensis</name>
    <dbReference type="NCBI Taxonomy" id="886377"/>
    <lineage>
        <taxon>Bacteria</taxon>
        <taxon>Pseudomonadati</taxon>
        <taxon>Bacteroidota</taxon>
        <taxon>Flavobacteriia</taxon>
        <taxon>Flavobacteriales</taxon>
        <taxon>Flavobacteriaceae</taxon>
        <taxon>Flagellimonas</taxon>
    </lineage>
</organism>
<reference evidence="1 2" key="2">
    <citation type="journal article" date="2012" name="Stand. Genomic Sci.">
        <title>Complete genome sequence of the facultatively anaerobic, appendaged bacterium Muricauda ruestringensis type strain (B1(T)).</title>
        <authorList>
            <person name="Huntemann M."/>
            <person name="Teshima H."/>
            <person name="Lapidus A."/>
            <person name="Nolan M."/>
            <person name="Lucas S."/>
            <person name="Hammon N."/>
            <person name="Deshpande S."/>
            <person name="Cheng J.F."/>
            <person name="Tapia R."/>
            <person name="Goodwin L.A."/>
            <person name="Pitluck S."/>
            <person name="Liolios K."/>
            <person name="Pagani I."/>
            <person name="Ivanova N."/>
            <person name="Mavromatis K."/>
            <person name="Mikhailova N."/>
            <person name="Pati A."/>
            <person name="Chen A."/>
            <person name="Palaniappan K."/>
            <person name="Land M."/>
            <person name="Hauser L."/>
            <person name="Pan C."/>
            <person name="Brambilla E.M."/>
            <person name="Rohde M."/>
            <person name="Spring S."/>
            <person name="Goker M."/>
            <person name="Detter J.C."/>
            <person name="Bristow J."/>
            <person name="Eisen J.A."/>
            <person name="Markowitz V."/>
            <person name="Hugenholtz P."/>
            <person name="Kyrpides N.C."/>
            <person name="Klenk H.P."/>
            <person name="Woyke T."/>
        </authorList>
    </citation>
    <scope>NUCLEOTIDE SEQUENCE [LARGE SCALE GENOMIC DNA]</scope>
    <source>
        <strain evidence="2">DSM 13258 / LMG 19739 / B1</strain>
    </source>
</reference>
<accession>G2PID5</accession>
<dbReference type="Proteomes" id="UP000008908">
    <property type="component" value="Chromosome"/>
</dbReference>
<evidence type="ECO:0000313" key="1">
    <source>
        <dbReference type="EMBL" id="AEM71753.1"/>
    </source>
</evidence>